<comment type="similarity">
    <text evidence="1">Belongs to the RelE toxin family.</text>
</comment>
<evidence type="ECO:0000256" key="1">
    <source>
        <dbReference type="ARBA" id="ARBA00006226"/>
    </source>
</evidence>
<dbReference type="InterPro" id="IPR035093">
    <property type="entry name" value="RelE/ParE_toxin_dom_sf"/>
</dbReference>
<dbReference type="PANTHER" id="PTHR33755">
    <property type="entry name" value="TOXIN PARE1-RELATED"/>
    <property type="match status" value="1"/>
</dbReference>
<dbReference type="InterPro" id="IPR051803">
    <property type="entry name" value="TA_system_RelE-like_toxin"/>
</dbReference>
<comment type="caution">
    <text evidence="3">The sequence shown here is derived from an EMBL/GenBank/DDBJ whole genome shotgun (WGS) entry which is preliminary data.</text>
</comment>
<dbReference type="InterPro" id="IPR007712">
    <property type="entry name" value="RelE/ParE_toxin"/>
</dbReference>
<organism evidence="3 4">
    <name type="scientific">Thiohalophilus thiocyanatoxydans</name>
    <dbReference type="NCBI Taxonomy" id="381308"/>
    <lineage>
        <taxon>Bacteria</taxon>
        <taxon>Pseudomonadati</taxon>
        <taxon>Pseudomonadota</taxon>
        <taxon>Gammaproteobacteria</taxon>
        <taxon>Thiohalomonadales</taxon>
        <taxon>Thiohalophilaceae</taxon>
        <taxon>Thiohalophilus</taxon>
    </lineage>
</organism>
<dbReference type="RefSeq" id="WP_134080353.1">
    <property type="nucleotide sequence ID" value="NZ_SOQX01000001.1"/>
</dbReference>
<evidence type="ECO:0000313" key="3">
    <source>
        <dbReference type="EMBL" id="TDY03769.1"/>
    </source>
</evidence>
<gene>
    <name evidence="3" type="ORF">EDC23_0139</name>
</gene>
<reference evidence="3 4" key="1">
    <citation type="submission" date="2019-03" db="EMBL/GenBank/DDBJ databases">
        <title>Genomic Encyclopedia of Type Strains, Phase IV (KMG-IV): sequencing the most valuable type-strain genomes for metagenomic binning, comparative biology and taxonomic classification.</title>
        <authorList>
            <person name="Goeker M."/>
        </authorList>
    </citation>
    <scope>NUCLEOTIDE SEQUENCE [LARGE SCALE GENOMIC DNA]</scope>
    <source>
        <strain evidence="3 4">DSM 16326</strain>
    </source>
</reference>
<name>A0A4R8J0T0_9GAMM</name>
<keyword evidence="4" id="KW-1185">Reference proteome</keyword>
<proteinExistence type="inferred from homology"/>
<dbReference type="AlphaFoldDB" id="A0A4R8J0T0"/>
<dbReference type="PANTHER" id="PTHR33755:SF5">
    <property type="entry name" value="TYPE II TOXIN-ANTITOXIN SYSTEM RELE_PARE FAMILY TOXIN"/>
    <property type="match status" value="1"/>
</dbReference>
<dbReference type="Gene3D" id="3.30.2310.20">
    <property type="entry name" value="RelE-like"/>
    <property type="match status" value="1"/>
</dbReference>
<sequence>MRVEWSDFASDDLDDLVRYISRDSAYYARRFAEKVVLATRRLRDFPESGRLIPEAEDPTLREVIVQGYRVMYRLEAERVLILAVMHGSRSVTGQENRPWEQE</sequence>
<dbReference type="EMBL" id="SOQX01000001">
    <property type="protein sequence ID" value="TDY03769.1"/>
    <property type="molecule type" value="Genomic_DNA"/>
</dbReference>
<evidence type="ECO:0000313" key="4">
    <source>
        <dbReference type="Proteomes" id="UP000294914"/>
    </source>
</evidence>
<dbReference type="OrthoDB" id="9798046at2"/>
<protein>
    <submittedName>
        <fullName evidence="3">Plasmid stabilization system protein ParE</fullName>
    </submittedName>
</protein>
<dbReference type="Pfam" id="PF05016">
    <property type="entry name" value="ParE_toxin"/>
    <property type="match status" value="1"/>
</dbReference>
<evidence type="ECO:0000256" key="2">
    <source>
        <dbReference type="ARBA" id="ARBA00022649"/>
    </source>
</evidence>
<keyword evidence="2" id="KW-1277">Toxin-antitoxin system</keyword>
<accession>A0A4R8J0T0</accession>
<dbReference type="Proteomes" id="UP000294914">
    <property type="component" value="Unassembled WGS sequence"/>
</dbReference>